<name>A0A8H3V767_VENIN</name>
<protein>
    <submittedName>
        <fullName evidence="2">Uncharacterized protein</fullName>
    </submittedName>
</protein>
<evidence type="ECO:0000313" key="2">
    <source>
        <dbReference type="EMBL" id="KAE9983744.1"/>
    </source>
</evidence>
<keyword evidence="1" id="KW-1133">Transmembrane helix</keyword>
<feature type="transmembrane region" description="Helical" evidence="1">
    <location>
        <begin position="511"/>
        <end position="534"/>
    </location>
</feature>
<gene>
    <name evidence="2" type="ORF">EG328_009544</name>
</gene>
<keyword evidence="1" id="KW-0812">Transmembrane</keyword>
<proteinExistence type="predicted"/>
<comment type="caution">
    <text evidence="2">The sequence shown here is derived from an EMBL/GenBank/DDBJ whole genome shotgun (WGS) entry which is preliminary data.</text>
</comment>
<dbReference type="Proteomes" id="UP000447873">
    <property type="component" value="Unassembled WGS sequence"/>
</dbReference>
<evidence type="ECO:0000256" key="1">
    <source>
        <dbReference type="SAM" id="Phobius"/>
    </source>
</evidence>
<accession>A0A8H3V767</accession>
<sequence length="570" mass="64061">MGATFPSVRERCVLILSTPVTTSPTNSTTTTYKQLHTDNPRTLLAVLTITLSDSLNHFANLPITPTTLALSSQYSRSPRDPLNHLATISITSRSPQSPRVPLYHLATPSITPRPPHSPRYPHDLLATLIAMANPIPQNIDSLLESISNLSKNASLRSVARESGYLNEPRHQFSSTHTSIPTSIPTSIDALIAKMQVLSLSTKLTLASRILNHQLGMLSHVSAEIRIPIYDLVARNATYALNEPKALSRLTNGQSDPPGLMKASPQYGSEFTERLRRTAWPTILIGQELETTGATDTTTRVLELVDDFCLQNGRLTKLAIVAHKSGGPFLEIANATSFLVNLLSPETISVPNNNHSDLTKLRVIIYVKYWDTISELQQPNNGVDWAVENLWIDNHAAFAPHTPRATRFPALQEMEVEIRYESLWGAEDYTYRYTKAHGQAPECDTIFIPTSTGYREDLEEMRDQVLLSPAAVIPVLRRYLQIVGLKWILICLWKVMSWDGSIALGTCFWGLFWIWVAEMVVLLKWGWLAIVFRMIQIRMHRVNDTRAWWALFGSVVIWVLCMHFSVPIQVW</sequence>
<keyword evidence="1" id="KW-0472">Membrane</keyword>
<feature type="transmembrane region" description="Helical" evidence="1">
    <location>
        <begin position="546"/>
        <end position="565"/>
    </location>
</feature>
<evidence type="ECO:0000313" key="3">
    <source>
        <dbReference type="Proteomes" id="UP000447873"/>
    </source>
</evidence>
<dbReference type="EMBL" id="WNWS01000058">
    <property type="protein sequence ID" value="KAE9983744.1"/>
    <property type="molecule type" value="Genomic_DNA"/>
</dbReference>
<reference evidence="2 3" key="1">
    <citation type="submission" date="2018-12" db="EMBL/GenBank/DDBJ databases">
        <title>Venturia inaequalis Genome Resource.</title>
        <authorList>
            <person name="Lichtner F.J."/>
        </authorList>
    </citation>
    <scope>NUCLEOTIDE SEQUENCE [LARGE SCALE GENOMIC DNA]</scope>
    <source>
        <strain evidence="2 3">120213</strain>
    </source>
</reference>
<organism evidence="2 3">
    <name type="scientific">Venturia inaequalis</name>
    <name type="common">Apple scab fungus</name>
    <dbReference type="NCBI Taxonomy" id="5025"/>
    <lineage>
        <taxon>Eukaryota</taxon>
        <taxon>Fungi</taxon>
        <taxon>Dikarya</taxon>
        <taxon>Ascomycota</taxon>
        <taxon>Pezizomycotina</taxon>
        <taxon>Dothideomycetes</taxon>
        <taxon>Pleosporomycetidae</taxon>
        <taxon>Venturiales</taxon>
        <taxon>Venturiaceae</taxon>
        <taxon>Venturia</taxon>
    </lineage>
</organism>
<dbReference type="AlphaFoldDB" id="A0A8H3V767"/>